<accession>A0ABQ2CIM5</accession>
<gene>
    <name evidence="2" type="ORF">GCM10007175_25850</name>
</gene>
<dbReference type="EMBL" id="BMKV01000004">
    <property type="protein sequence ID" value="GGI87447.1"/>
    <property type="molecule type" value="Genomic_DNA"/>
</dbReference>
<keyword evidence="3" id="KW-1185">Reference proteome</keyword>
<feature type="region of interest" description="Disordered" evidence="1">
    <location>
        <begin position="1"/>
        <end position="30"/>
    </location>
</feature>
<evidence type="ECO:0000313" key="3">
    <source>
        <dbReference type="Proteomes" id="UP000658754"/>
    </source>
</evidence>
<proteinExistence type="predicted"/>
<dbReference type="Proteomes" id="UP000658754">
    <property type="component" value="Unassembled WGS sequence"/>
</dbReference>
<comment type="caution">
    <text evidence="2">The sequence shown here is derived from an EMBL/GenBank/DDBJ whole genome shotgun (WGS) entry which is preliminary data.</text>
</comment>
<evidence type="ECO:0000313" key="2">
    <source>
        <dbReference type="EMBL" id="GGI87447.1"/>
    </source>
</evidence>
<organism evidence="2 3">
    <name type="scientific">Pseudarthrobacter scleromae</name>
    <dbReference type="NCBI Taxonomy" id="158897"/>
    <lineage>
        <taxon>Bacteria</taxon>
        <taxon>Bacillati</taxon>
        <taxon>Actinomycetota</taxon>
        <taxon>Actinomycetes</taxon>
        <taxon>Micrococcales</taxon>
        <taxon>Micrococcaceae</taxon>
        <taxon>Pseudarthrobacter</taxon>
    </lineage>
</organism>
<feature type="region of interest" description="Disordered" evidence="1">
    <location>
        <begin position="54"/>
        <end position="112"/>
    </location>
</feature>
<protein>
    <submittedName>
        <fullName evidence="2">Uncharacterized protein</fullName>
    </submittedName>
</protein>
<evidence type="ECO:0000256" key="1">
    <source>
        <dbReference type="SAM" id="MobiDB-lite"/>
    </source>
</evidence>
<name>A0ABQ2CIM5_9MICC</name>
<reference evidence="3" key="1">
    <citation type="journal article" date="2019" name="Int. J. Syst. Evol. Microbiol.">
        <title>The Global Catalogue of Microorganisms (GCM) 10K type strain sequencing project: providing services to taxonomists for standard genome sequencing and annotation.</title>
        <authorList>
            <consortium name="The Broad Institute Genomics Platform"/>
            <consortium name="The Broad Institute Genome Sequencing Center for Infectious Disease"/>
            <person name="Wu L."/>
            <person name="Ma J."/>
        </authorList>
    </citation>
    <scope>NUCLEOTIDE SEQUENCE [LARGE SCALE GENOMIC DNA]</scope>
    <source>
        <strain evidence="3">CGMCC 1.3601</strain>
    </source>
</reference>
<sequence length="112" mass="10747">MAPSATRAVVSGSSGAPMSRAGGADDGGGVAEGAVLAAEGAAVAVLCAAAGSRSPENALGSEAAPATKSAREIPSAMAPDFRRGRGRGPGVEADGAGPSPVPWFVIDFSPNK</sequence>